<evidence type="ECO:0000313" key="10">
    <source>
        <dbReference type="Proteomes" id="UP000199403"/>
    </source>
</evidence>
<feature type="transmembrane region" description="Helical" evidence="7">
    <location>
        <begin position="12"/>
        <end position="33"/>
    </location>
</feature>
<dbReference type="PANTHER" id="PTHR30576">
    <property type="entry name" value="COLANIC BIOSYNTHESIS UDP-GLUCOSE LIPID CARRIER TRANSFERASE"/>
    <property type="match status" value="1"/>
</dbReference>
<feature type="transmembrane region" description="Helical" evidence="7">
    <location>
        <begin position="105"/>
        <end position="128"/>
    </location>
</feature>
<keyword evidence="5 7" id="KW-1133">Transmembrane helix</keyword>
<keyword evidence="3 9" id="KW-0808">Transferase</keyword>
<sequence>MAKRFYRYFPFLFVAAELIVLWITLGLITFLLAERTESTLPSALWEFGLFGLVWVLVLLFRKDYKIGRTSHYWDTLNQFFLSFAWGLLVFFLLREQLAVGYGKAFGFYVYPLSLSFLAFFRVSVHAALRRYRRSGRNYLKAVILGRDQLSIRLAHTLQTNKALGIKFLGFYDTKWGGEESLGDVAHFFLPEATEALDLVYLSQEISPELVRKIVAHADENHIKVKIIPGPHLQWNKEMSFSRYGSFLVVNVNEIPLDRLMNRVFKRVFDLVFSLIVLVSVLSWLIPLVAVLIRWESKGPVFFLQKRTGLNNREFYCIKFRTMLDNPWADTLQATRNDPRVTRVGRFLRRFSLDELPQFFNVVKGDMSVVGPRPHTVPMNQEFKKRLDYYDNRHRIKPGITGLAQVLGYRGEIANLWQIRSRVRLDHFYIRNWSFFLDVRIVYKTMGELIARRDEIY</sequence>
<dbReference type="Pfam" id="PF02397">
    <property type="entry name" value="Bac_transf"/>
    <property type="match status" value="1"/>
</dbReference>
<dbReference type="InterPro" id="IPR003362">
    <property type="entry name" value="Bact_transf"/>
</dbReference>
<keyword evidence="10" id="KW-1185">Reference proteome</keyword>
<feature type="domain" description="Bacterial sugar transferase" evidence="8">
    <location>
        <begin position="265"/>
        <end position="448"/>
    </location>
</feature>
<dbReference type="Proteomes" id="UP000199403">
    <property type="component" value="Unassembled WGS sequence"/>
</dbReference>
<organism evidence="9 10">
    <name type="scientific">Cyclobacterium xiamenense</name>
    <dbReference type="NCBI Taxonomy" id="1297121"/>
    <lineage>
        <taxon>Bacteria</taxon>
        <taxon>Pseudomonadati</taxon>
        <taxon>Bacteroidota</taxon>
        <taxon>Cytophagia</taxon>
        <taxon>Cytophagales</taxon>
        <taxon>Cyclobacteriaceae</taxon>
        <taxon>Cyclobacterium</taxon>
    </lineage>
</organism>
<evidence type="ECO:0000256" key="6">
    <source>
        <dbReference type="ARBA" id="ARBA00023136"/>
    </source>
</evidence>
<comment type="similarity">
    <text evidence="2">Belongs to the bacterial sugar transferase family.</text>
</comment>
<dbReference type="Pfam" id="PF13727">
    <property type="entry name" value="CoA_binding_3"/>
    <property type="match status" value="1"/>
</dbReference>
<keyword evidence="6 7" id="KW-0472">Membrane</keyword>
<evidence type="ECO:0000313" key="9">
    <source>
        <dbReference type="EMBL" id="SEJ18618.1"/>
    </source>
</evidence>
<feature type="transmembrane region" description="Helical" evidence="7">
    <location>
        <begin position="39"/>
        <end position="60"/>
    </location>
</feature>
<name>A0A1H6WP09_9BACT</name>
<keyword evidence="4 7" id="KW-0812">Transmembrane</keyword>
<dbReference type="InterPro" id="IPR017475">
    <property type="entry name" value="EPS_sugar_tfrase"/>
</dbReference>
<accession>A0A1H6WP09</accession>
<evidence type="ECO:0000259" key="8">
    <source>
        <dbReference type="Pfam" id="PF02397"/>
    </source>
</evidence>
<evidence type="ECO:0000256" key="2">
    <source>
        <dbReference type="ARBA" id="ARBA00006464"/>
    </source>
</evidence>
<dbReference type="OrthoDB" id="9808602at2"/>
<dbReference type="GO" id="GO:0016020">
    <property type="term" value="C:membrane"/>
    <property type="evidence" value="ECO:0007669"/>
    <property type="project" value="UniProtKB-SubCell"/>
</dbReference>
<evidence type="ECO:0000256" key="4">
    <source>
        <dbReference type="ARBA" id="ARBA00022692"/>
    </source>
</evidence>
<dbReference type="AlphaFoldDB" id="A0A1H6WP09"/>
<dbReference type="NCBIfam" id="TIGR03025">
    <property type="entry name" value="EPS_sugtrans"/>
    <property type="match status" value="1"/>
</dbReference>
<feature type="transmembrane region" description="Helical" evidence="7">
    <location>
        <begin position="72"/>
        <end position="93"/>
    </location>
</feature>
<protein>
    <submittedName>
        <fullName evidence="9">Putative colanic acid biosysnthesis UDP-glucose lipid carrier transferase</fullName>
    </submittedName>
</protein>
<feature type="transmembrane region" description="Helical" evidence="7">
    <location>
        <begin position="267"/>
        <end position="294"/>
    </location>
</feature>
<dbReference type="STRING" id="1416801.SAMN05192553_102820"/>
<evidence type="ECO:0000256" key="5">
    <source>
        <dbReference type="ARBA" id="ARBA00022989"/>
    </source>
</evidence>
<comment type="subcellular location">
    <subcellularLocation>
        <location evidence="1">Membrane</location>
        <topology evidence="1">Multi-pass membrane protein</topology>
    </subcellularLocation>
</comment>
<dbReference type="GO" id="GO:0016780">
    <property type="term" value="F:phosphotransferase activity, for other substituted phosphate groups"/>
    <property type="evidence" value="ECO:0007669"/>
    <property type="project" value="TreeGrafter"/>
</dbReference>
<dbReference type="PANTHER" id="PTHR30576:SF0">
    <property type="entry name" value="UNDECAPRENYL-PHOSPHATE N-ACETYLGALACTOSAMINYL 1-PHOSPHATE TRANSFERASE-RELATED"/>
    <property type="match status" value="1"/>
</dbReference>
<evidence type="ECO:0000256" key="3">
    <source>
        <dbReference type="ARBA" id="ARBA00022679"/>
    </source>
</evidence>
<gene>
    <name evidence="9" type="ORF">SAMN05192553_102820</name>
</gene>
<evidence type="ECO:0000256" key="7">
    <source>
        <dbReference type="SAM" id="Phobius"/>
    </source>
</evidence>
<proteinExistence type="inferred from homology"/>
<evidence type="ECO:0000256" key="1">
    <source>
        <dbReference type="ARBA" id="ARBA00004141"/>
    </source>
</evidence>
<reference evidence="10" key="1">
    <citation type="submission" date="2016-10" db="EMBL/GenBank/DDBJ databases">
        <authorList>
            <person name="Varghese N."/>
            <person name="Submissions S."/>
        </authorList>
    </citation>
    <scope>NUCLEOTIDE SEQUENCE [LARGE SCALE GENOMIC DNA]</scope>
    <source>
        <strain evidence="10">IBRC-M 10761</strain>
    </source>
</reference>
<dbReference type="RefSeq" id="WP_092172304.1">
    <property type="nucleotide sequence ID" value="NZ_FNZH01000002.1"/>
</dbReference>
<dbReference type="EMBL" id="FNZH01000002">
    <property type="protein sequence ID" value="SEJ18618.1"/>
    <property type="molecule type" value="Genomic_DNA"/>
</dbReference>